<dbReference type="SUPFAM" id="SSF56112">
    <property type="entry name" value="Protein kinase-like (PK-like)"/>
    <property type="match status" value="1"/>
</dbReference>
<dbReference type="FunFam" id="1.10.510.10:FF:000571">
    <property type="entry name" value="Maternal embryonic leucine zipper kinase"/>
    <property type="match status" value="1"/>
</dbReference>
<dbReference type="Gene3D" id="3.30.200.20">
    <property type="entry name" value="Phosphorylase Kinase, domain 1"/>
    <property type="match status" value="1"/>
</dbReference>
<feature type="binding site" evidence="6">
    <location>
        <position position="76"/>
    </location>
    <ligand>
        <name>ATP</name>
        <dbReference type="ChEBI" id="CHEBI:30616"/>
    </ligand>
</feature>
<dbReference type="SMART" id="SM00220">
    <property type="entry name" value="S_TKc"/>
    <property type="match status" value="1"/>
</dbReference>
<feature type="region of interest" description="Disordered" evidence="7">
    <location>
        <begin position="1"/>
        <end position="26"/>
    </location>
</feature>
<dbReference type="InterPro" id="IPR017441">
    <property type="entry name" value="Protein_kinase_ATP_BS"/>
</dbReference>
<proteinExistence type="predicted"/>
<evidence type="ECO:0000256" key="4">
    <source>
        <dbReference type="ARBA" id="ARBA00022777"/>
    </source>
</evidence>
<evidence type="ECO:0000256" key="5">
    <source>
        <dbReference type="ARBA" id="ARBA00022840"/>
    </source>
</evidence>
<protein>
    <submittedName>
        <fullName evidence="9">Non-specific serine/threonine protein kinase</fullName>
        <ecNumber evidence="9">2.7.11.1</ecNumber>
    </submittedName>
</protein>
<evidence type="ECO:0000313" key="10">
    <source>
        <dbReference type="Proteomes" id="UP001216638"/>
    </source>
</evidence>
<keyword evidence="4 9" id="KW-0418">Kinase</keyword>
<dbReference type="CDD" id="cd14008">
    <property type="entry name" value="STKc_LKB1_CaMKK"/>
    <property type="match status" value="1"/>
</dbReference>
<dbReference type="InterPro" id="IPR000719">
    <property type="entry name" value="Prot_kinase_dom"/>
</dbReference>
<dbReference type="AlphaFoldDB" id="A0AAF0DSK6"/>
<dbReference type="EC" id="2.7.11.1" evidence="9"/>
<keyword evidence="5 6" id="KW-0067">ATP-binding</keyword>
<dbReference type="PROSITE" id="PS00107">
    <property type="entry name" value="PROTEIN_KINASE_ATP"/>
    <property type="match status" value="1"/>
</dbReference>
<evidence type="ECO:0000256" key="1">
    <source>
        <dbReference type="ARBA" id="ARBA00022527"/>
    </source>
</evidence>
<dbReference type="EMBL" id="CP119952">
    <property type="protein sequence ID" value="WFC95293.1"/>
    <property type="molecule type" value="Genomic_DNA"/>
</dbReference>
<feature type="compositionally biased region" description="Low complexity" evidence="7">
    <location>
        <begin position="7"/>
        <end position="18"/>
    </location>
</feature>
<dbReference type="Proteomes" id="UP001216638">
    <property type="component" value="Chromosome 2"/>
</dbReference>
<feature type="region of interest" description="Disordered" evidence="7">
    <location>
        <begin position="537"/>
        <end position="577"/>
    </location>
</feature>
<dbReference type="Gene3D" id="1.10.510.10">
    <property type="entry name" value="Transferase(Phosphotransferase) domain 1"/>
    <property type="match status" value="1"/>
</dbReference>
<keyword evidence="3 6" id="KW-0547">Nucleotide-binding</keyword>
<sequence length="577" mass="62988">MEDRGGARPARAAPAPAGSTTPAPVLETNRLQLQTHAPSGRRMVNEYIIEDEIGHGVHGRVRLARHAETGERVAVKIVPREERRKLGERSAGPLAPLAPVTDEKVLREIAILKKCQHPNVVQLKEVIDDPQSRKIFLILEYMARGEVHWKDDAGRPTLTVEETRRIIRDVVLGLEFLHHQGIVHRDIKPANLLWDEDYNVKISDFGVSHLSSVSTENDEAALAKTAGSPAFFAPELCLCGQGKKGWPINKAIDVWALGVTLYCLLFGHPPFMADTEYALFNVIPFEDYALPATMGADAIAVGPRAPRFGPHAVPEQDASPLPTSREARLVRDLLDRLLEKNPNKRITLKEVRHHPWIVANLDDADHWLQQTDPTQMPSVHVSREEVHGALTGLPRLRNQLKQLRRRLTETFSGPRRAPSITSDESGATSPSSTSSKQSLVRLLRGGSALGRATTLPSRPKMPARSQSETQPVGRTASSGSLWLAPGMDDARAGAVAPGARAAMPNALASASLPPTPGAQPSAVMYAPRLERLRLDVDDAAQDWSEDDDLDEDLESRSSGSRRSDADGTGECAANDTP</sequence>
<dbReference type="PROSITE" id="PS50011">
    <property type="entry name" value="PROTEIN_KINASE_DOM"/>
    <property type="match status" value="1"/>
</dbReference>
<keyword evidence="10" id="KW-1185">Reference proteome</keyword>
<dbReference type="GO" id="GO:0005524">
    <property type="term" value="F:ATP binding"/>
    <property type="evidence" value="ECO:0007669"/>
    <property type="project" value="UniProtKB-UniRule"/>
</dbReference>
<gene>
    <name evidence="9" type="ORF">MBRA1_001940</name>
</gene>
<evidence type="ECO:0000256" key="6">
    <source>
        <dbReference type="PROSITE-ProRule" id="PRU10141"/>
    </source>
</evidence>
<evidence type="ECO:0000259" key="8">
    <source>
        <dbReference type="PROSITE" id="PS50011"/>
    </source>
</evidence>
<accession>A0AAF0DSK6</accession>
<evidence type="ECO:0000256" key="3">
    <source>
        <dbReference type="ARBA" id="ARBA00022741"/>
    </source>
</evidence>
<dbReference type="InterPro" id="IPR011009">
    <property type="entry name" value="Kinase-like_dom_sf"/>
</dbReference>
<keyword evidence="2 9" id="KW-0808">Transferase</keyword>
<dbReference type="Pfam" id="PF00069">
    <property type="entry name" value="Pkinase"/>
    <property type="match status" value="1"/>
</dbReference>
<feature type="domain" description="Protein kinase" evidence="8">
    <location>
        <begin position="47"/>
        <end position="357"/>
    </location>
</feature>
<reference evidence="9" key="1">
    <citation type="submission" date="2023-03" db="EMBL/GenBank/DDBJ databases">
        <title>Mating type loci evolution in Malassezia.</title>
        <authorList>
            <person name="Coelho M.A."/>
        </authorList>
    </citation>
    <scope>NUCLEOTIDE SEQUENCE</scope>
    <source>
        <strain evidence="9">CBS 14135</strain>
    </source>
</reference>
<feature type="compositionally biased region" description="Acidic residues" evidence="7">
    <location>
        <begin position="537"/>
        <end position="553"/>
    </location>
</feature>
<feature type="compositionally biased region" description="Polar residues" evidence="7">
    <location>
        <begin position="464"/>
        <end position="480"/>
    </location>
</feature>
<name>A0AAF0DSK6_9BASI</name>
<dbReference type="GO" id="GO:0004674">
    <property type="term" value="F:protein serine/threonine kinase activity"/>
    <property type="evidence" value="ECO:0007669"/>
    <property type="project" value="UniProtKB-KW"/>
</dbReference>
<feature type="region of interest" description="Disordered" evidence="7">
    <location>
        <begin position="407"/>
        <end position="485"/>
    </location>
</feature>
<feature type="compositionally biased region" description="Low complexity" evidence="7">
    <location>
        <begin position="421"/>
        <end position="438"/>
    </location>
</feature>
<dbReference type="GO" id="GO:0007165">
    <property type="term" value="P:signal transduction"/>
    <property type="evidence" value="ECO:0007669"/>
    <property type="project" value="TreeGrafter"/>
</dbReference>
<evidence type="ECO:0000256" key="7">
    <source>
        <dbReference type="SAM" id="MobiDB-lite"/>
    </source>
</evidence>
<dbReference type="PANTHER" id="PTHR43895:SF152">
    <property type="entry name" value="SERINE_THREONINE-PROTEIN KINASE TOS3"/>
    <property type="match status" value="1"/>
</dbReference>
<dbReference type="PANTHER" id="PTHR43895">
    <property type="entry name" value="CALCIUM/CALMODULIN-DEPENDENT PROTEIN KINASE KINASE-RELATED"/>
    <property type="match status" value="1"/>
</dbReference>
<evidence type="ECO:0000313" key="9">
    <source>
        <dbReference type="EMBL" id="WFC95293.1"/>
    </source>
</evidence>
<evidence type="ECO:0000256" key="2">
    <source>
        <dbReference type="ARBA" id="ARBA00022679"/>
    </source>
</evidence>
<organism evidence="9 10">
    <name type="scientific">Malassezia brasiliensis</name>
    <dbReference type="NCBI Taxonomy" id="1821822"/>
    <lineage>
        <taxon>Eukaryota</taxon>
        <taxon>Fungi</taxon>
        <taxon>Dikarya</taxon>
        <taxon>Basidiomycota</taxon>
        <taxon>Ustilaginomycotina</taxon>
        <taxon>Malasseziomycetes</taxon>
        <taxon>Malasseziales</taxon>
        <taxon>Malasseziaceae</taxon>
        <taxon>Malassezia</taxon>
    </lineage>
</organism>
<keyword evidence="1 9" id="KW-0723">Serine/threonine-protein kinase</keyword>